<sequence length="61" mass="6651">MESVIHNNIEGFLLLLLSMWPILLVVFIGVAISFYTMLLRKTALACLLFALAIGAAGWSLA</sequence>
<proteinExistence type="predicted"/>
<keyword evidence="1" id="KW-0472">Membrane</keyword>
<evidence type="ECO:0000313" key="2">
    <source>
        <dbReference type="EMBL" id="AEW61632.1"/>
    </source>
</evidence>
<evidence type="ECO:0000256" key="1">
    <source>
        <dbReference type="SAM" id="Phobius"/>
    </source>
</evidence>
<dbReference type="AlphaFoldDB" id="A0A0H3GTL3"/>
<accession>A0A0H3GTL3</accession>
<dbReference type="Proteomes" id="UP000007841">
    <property type="component" value="Chromosome"/>
</dbReference>
<name>A0A0H3GTL3_KLEPH</name>
<dbReference type="RefSeq" id="YP_005227234.1">
    <property type="nucleotide sequence ID" value="NC_016845.1"/>
</dbReference>
<dbReference type="HOGENOM" id="CLU_209084_0_0_6"/>
<evidence type="ECO:0000313" key="3">
    <source>
        <dbReference type="Proteomes" id="UP000007841"/>
    </source>
</evidence>
<feature type="transmembrane region" description="Helical" evidence="1">
    <location>
        <begin position="42"/>
        <end position="60"/>
    </location>
</feature>
<dbReference type="RefSeq" id="WP_002907644.1">
    <property type="nucleotide sequence ID" value="NC_016845.1"/>
</dbReference>
<dbReference type="KEGG" id="kpm:KPHS_29340"/>
<protein>
    <submittedName>
        <fullName evidence="2">Uncharacterized protein</fullName>
    </submittedName>
</protein>
<keyword evidence="1" id="KW-1133">Transmembrane helix</keyword>
<feature type="transmembrane region" description="Helical" evidence="1">
    <location>
        <begin position="12"/>
        <end position="35"/>
    </location>
</feature>
<keyword evidence="3" id="KW-1185">Reference proteome</keyword>
<dbReference type="GeneID" id="11847952"/>
<gene>
    <name evidence="2" type="ordered locus">KPHS_29340</name>
</gene>
<dbReference type="PATRIC" id="fig|1125630.4.peg.2855"/>
<reference evidence="2 3" key="1">
    <citation type="journal article" date="2012" name="J. Bacteriol.">
        <title>Complete genome sequence of Klebsiella pneumoniae subsp. pneumoniae HS11286, a multidrug-resistant strain isolated from human sputum.</title>
        <authorList>
            <person name="Liu P."/>
            <person name="Li P."/>
            <person name="Jiang X."/>
            <person name="Bi D."/>
            <person name="Xie Y."/>
            <person name="Tai C."/>
            <person name="Deng Z."/>
            <person name="Rajakumar K."/>
            <person name="Ou H.Y."/>
        </authorList>
    </citation>
    <scope>NUCLEOTIDE SEQUENCE [LARGE SCALE GENOMIC DNA]</scope>
    <source>
        <strain evidence="2 3">HS11286</strain>
    </source>
</reference>
<organism evidence="2 3">
    <name type="scientific">Klebsiella pneumoniae subsp. pneumoniae (strain HS11286)</name>
    <dbReference type="NCBI Taxonomy" id="1125630"/>
    <lineage>
        <taxon>Bacteria</taxon>
        <taxon>Pseudomonadati</taxon>
        <taxon>Pseudomonadota</taxon>
        <taxon>Gammaproteobacteria</taxon>
        <taxon>Enterobacterales</taxon>
        <taxon>Enterobacteriaceae</taxon>
        <taxon>Klebsiella/Raoultella group</taxon>
        <taxon>Klebsiella</taxon>
        <taxon>Klebsiella pneumoniae complex</taxon>
    </lineage>
</organism>
<keyword evidence="1" id="KW-0812">Transmembrane</keyword>
<dbReference type="EMBL" id="CP003200">
    <property type="protein sequence ID" value="AEW61632.1"/>
    <property type="molecule type" value="Genomic_DNA"/>
</dbReference>